<dbReference type="Proteomes" id="UP000199749">
    <property type="component" value="Chromosome"/>
</dbReference>
<gene>
    <name evidence="2" type="ORF">CG419_05355</name>
</gene>
<evidence type="ECO:0000256" key="1">
    <source>
        <dbReference type="SAM" id="Phobius"/>
    </source>
</evidence>
<feature type="transmembrane region" description="Helical" evidence="1">
    <location>
        <begin position="6"/>
        <end position="26"/>
    </location>
</feature>
<evidence type="ECO:0000313" key="3">
    <source>
        <dbReference type="Proteomes" id="UP000199749"/>
    </source>
</evidence>
<keyword evidence="1" id="KW-0472">Membrane</keyword>
<organism evidence="2 3">
    <name type="scientific">Latilactobacillus curvatus</name>
    <name type="common">Lactobacillus curvatus</name>
    <dbReference type="NCBI Taxonomy" id="28038"/>
    <lineage>
        <taxon>Bacteria</taxon>
        <taxon>Bacillati</taxon>
        <taxon>Bacillota</taxon>
        <taxon>Bacilli</taxon>
        <taxon>Lactobacillales</taxon>
        <taxon>Lactobacillaceae</taxon>
        <taxon>Latilactobacillus</taxon>
    </lineage>
</organism>
<dbReference type="AlphaFoldDB" id="A0AAC9Y0Z6"/>
<keyword evidence="1" id="KW-1133">Transmembrane helix</keyword>
<evidence type="ECO:0000313" key="2">
    <source>
        <dbReference type="EMBL" id="ASN60092.1"/>
    </source>
</evidence>
<proteinExistence type="predicted"/>
<keyword evidence="1" id="KW-0812">Transmembrane</keyword>
<dbReference type="RefSeq" id="WP_089556695.1">
    <property type="nucleotide sequence ID" value="NZ_CP022474.1"/>
</dbReference>
<name>A0AAC9Y0Z6_LATCU</name>
<accession>A0AAC9Y0Z6</accession>
<feature type="transmembrane region" description="Helical" evidence="1">
    <location>
        <begin position="38"/>
        <end position="64"/>
    </location>
</feature>
<dbReference type="EMBL" id="CP022474">
    <property type="protein sequence ID" value="ASN60092.1"/>
    <property type="molecule type" value="Genomic_DNA"/>
</dbReference>
<protein>
    <submittedName>
        <fullName evidence="2">Uncharacterized protein</fullName>
    </submittedName>
</protein>
<sequence length="65" mass="6925">MNWLPIIGILMLIIGVFQLSMTIKTFKTLKVEANHSTSVFMPMALSSGALMGIVFSAVGIGALLV</sequence>
<reference evidence="2 3" key="1">
    <citation type="submission" date="2017-07" db="EMBL/GenBank/DDBJ databases">
        <title>Lactobacillus curvatus MRS6 whole genome.</title>
        <authorList>
            <person name="Jans C."/>
            <person name="Lagler S."/>
            <person name="Lacroix C."/>
            <person name="Meile L."/>
            <person name="Stevens M.J.A."/>
        </authorList>
    </citation>
    <scope>NUCLEOTIDE SEQUENCE [LARGE SCALE GENOMIC DNA]</scope>
    <source>
        <strain evidence="2 3">MRS6</strain>
    </source>
</reference>